<evidence type="ECO:0000313" key="2">
    <source>
        <dbReference type="EMBL" id="GDY69828.1"/>
    </source>
</evidence>
<reference evidence="2 3" key="1">
    <citation type="submission" date="2019-04" db="EMBL/GenBank/DDBJ databases">
        <title>Draft genome sequences of Streptomyces avermitilis NBRC 14893.</title>
        <authorList>
            <person name="Komaki H."/>
            <person name="Tamura T."/>
            <person name="Hosoyama A."/>
        </authorList>
    </citation>
    <scope>NUCLEOTIDE SEQUENCE [LARGE SCALE GENOMIC DNA]</scope>
    <source>
        <strain evidence="2 3">NBRC 14893</strain>
    </source>
</reference>
<dbReference type="Proteomes" id="UP000302139">
    <property type="component" value="Unassembled WGS sequence"/>
</dbReference>
<sequence>MYGGVPHHPSLVRPTAASVPTPRRPRAVDPARCAAAFSAGSSALRRTTPVPDGVRFAGHAPFRAAVMYAAARQPEGEGQAAESRATGVYRERAERRRRTRGTGEARGDGWQRTEEDEQLLRLATRYSTLTLHQAAYACWGGRIEAARRRVRLMVEAGLLHRLAVADVGIRLESEGRTVLSEREVHAAEAVPGRAAELLADLGVHQVPVGVRRGEILAVPVGARAVHWPDLVVVLPGGRLAAFEVELTAKPAAALRTILRAYKQARRPVAYLATEPVVGQLQGGPGPGGRWVNGVAQELELLPPGGPGPGADGHLQVRPFTAVDPAVARRTAQQAARLRGG</sequence>
<comment type="caution">
    <text evidence="2">The sequence shown here is derived from an EMBL/GenBank/DDBJ whole genome shotgun (WGS) entry which is preliminary data.</text>
</comment>
<protein>
    <submittedName>
        <fullName evidence="2">Uncharacterized protein</fullName>
    </submittedName>
</protein>
<name>A0A4D4MD14_STRAX</name>
<feature type="region of interest" description="Disordered" evidence="1">
    <location>
        <begin position="1"/>
        <end position="27"/>
    </location>
</feature>
<dbReference type="AlphaFoldDB" id="A0A4D4MD14"/>
<evidence type="ECO:0000256" key="1">
    <source>
        <dbReference type="SAM" id="MobiDB-lite"/>
    </source>
</evidence>
<feature type="compositionally biased region" description="Basic and acidic residues" evidence="1">
    <location>
        <begin position="101"/>
        <end position="112"/>
    </location>
</feature>
<proteinExistence type="predicted"/>
<organism evidence="2 3">
    <name type="scientific">Streptomyces avermitilis</name>
    <dbReference type="NCBI Taxonomy" id="33903"/>
    <lineage>
        <taxon>Bacteria</taxon>
        <taxon>Bacillati</taxon>
        <taxon>Actinomycetota</taxon>
        <taxon>Actinomycetes</taxon>
        <taxon>Kitasatosporales</taxon>
        <taxon>Streptomycetaceae</taxon>
        <taxon>Streptomyces</taxon>
    </lineage>
</organism>
<gene>
    <name evidence="2" type="ORF">SAV14893_092210</name>
</gene>
<feature type="region of interest" description="Disordered" evidence="1">
    <location>
        <begin position="74"/>
        <end position="112"/>
    </location>
</feature>
<evidence type="ECO:0000313" key="3">
    <source>
        <dbReference type="Proteomes" id="UP000302139"/>
    </source>
</evidence>
<dbReference type="EMBL" id="BJHX01000003">
    <property type="protein sequence ID" value="GDY69828.1"/>
    <property type="molecule type" value="Genomic_DNA"/>
</dbReference>
<accession>A0A4D4MD14</accession>